<dbReference type="PANTHER" id="PTHR34988">
    <property type="entry name" value="PROTEIN, PUTATIVE-RELATED"/>
    <property type="match status" value="1"/>
</dbReference>
<dbReference type="InterPro" id="IPR005175">
    <property type="entry name" value="PPC_dom"/>
</dbReference>
<dbReference type="Proteomes" id="UP000074294">
    <property type="component" value="Unassembled WGS sequence"/>
</dbReference>
<dbReference type="PROSITE" id="PS51742">
    <property type="entry name" value="PPC"/>
    <property type="match status" value="1"/>
</dbReference>
<evidence type="ECO:0000259" key="1">
    <source>
        <dbReference type="PROSITE" id="PS51742"/>
    </source>
</evidence>
<evidence type="ECO:0000313" key="2">
    <source>
        <dbReference type="EMBL" id="KUO40575.1"/>
    </source>
</evidence>
<dbReference type="AlphaFoldDB" id="A0A147JVQ6"/>
<dbReference type="PANTHER" id="PTHR34988:SF1">
    <property type="entry name" value="DNA-BINDING PROTEIN"/>
    <property type="match status" value="1"/>
</dbReference>
<reference evidence="2 3" key="1">
    <citation type="journal article" date="2016" name="Nat. Microbiol.">
        <title>Genomic inference of the metabolism of cosmopolitan subsurface Archaea, Hadesarchaea.</title>
        <authorList>
            <person name="Baker B.J."/>
            <person name="Saw J.H."/>
            <person name="Lind A.E."/>
            <person name="Lazar C.S."/>
            <person name="Hinrichs K.-U."/>
            <person name="Teske A.P."/>
            <person name="Ettema T.J."/>
        </authorList>
    </citation>
    <scope>NUCLEOTIDE SEQUENCE [LARGE SCALE GENOMIC DNA]</scope>
</reference>
<comment type="caution">
    <text evidence="2">The sequence shown here is derived from an EMBL/GenBank/DDBJ whole genome shotgun (WGS) entry which is preliminary data.</text>
</comment>
<dbReference type="CDD" id="cd11378">
    <property type="entry name" value="DUF296"/>
    <property type="match status" value="1"/>
</dbReference>
<gene>
    <name evidence="2" type="ORF">APZ16_05165</name>
</gene>
<evidence type="ECO:0000313" key="3">
    <source>
        <dbReference type="Proteomes" id="UP000074294"/>
    </source>
</evidence>
<dbReference type="Gene3D" id="3.30.1330.80">
    <property type="entry name" value="Hypothetical protein, similar to alpha- acetolactate decarboxylase, domain 2"/>
    <property type="match status" value="1"/>
</dbReference>
<name>A0A147JVQ6_HADYE</name>
<accession>A0A147JVQ6</accession>
<dbReference type="Pfam" id="PF03479">
    <property type="entry name" value="PCC"/>
    <property type="match status" value="1"/>
</dbReference>
<feature type="domain" description="PPC" evidence="1">
    <location>
        <begin position="6"/>
        <end position="142"/>
    </location>
</feature>
<sequence>MQSASYRVGRAFLCRADYRSELMKSTLDLVREKKIKMALFAVIGSVAEATLAYYDQSKRKYRKIRLEEPLEIADSWGNISWKDGQPFAHLHAVLSDAGGKTYAGHLVQATVFAAEIHLLELIGKKLEREHDEVTGLSLWKFKKQGLK</sequence>
<dbReference type="PIRSF" id="PIRSF016702">
    <property type="entry name" value="DNA_bp_PD1"/>
    <property type="match status" value="1"/>
</dbReference>
<dbReference type="EMBL" id="LQMQ01000039">
    <property type="protein sequence ID" value="KUO40575.1"/>
    <property type="molecule type" value="Genomic_DNA"/>
</dbReference>
<dbReference type="InterPro" id="IPR025707">
    <property type="entry name" value="DNA_bp_PD1"/>
</dbReference>
<organism evidence="2 3">
    <name type="scientific">Hadarchaeum yellowstonense</name>
    <dbReference type="NCBI Taxonomy" id="1776334"/>
    <lineage>
        <taxon>Archaea</taxon>
        <taxon>Methanobacteriati</taxon>
        <taxon>Candidatus Hadarchaeota</taxon>
        <taxon>Candidatus Hadarchaeia</taxon>
        <taxon>Candidatus Hadarchaeales</taxon>
        <taxon>Candidatus Hadarchaeaceae</taxon>
        <taxon>Candidatus Hadarchaeum</taxon>
    </lineage>
</organism>
<dbReference type="SUPFAM" id="SSF117856">
    <property type="entry name" value="AF0104/ALDC/Ptd012-like"/>
    <property type="match status" value="1"/>
</dbReference>
<proteinExistence type="predicted"/>
<protein>
    <recommendedName>
        <fullName evidence="1">PPC domain-containing protein</fullName>
    </recommendedName>
</protein>